<dbReference type="EMBL" id="CP042436">
    <property type="protein sequence ID" value="QEC63413.1"/>
    <property type="molecule type" value="Genomic_DNA"/>
</dbReference>
<feature type="domain" description="Carboxylesterase type B" evidence="4">
    <location>
        <begin position="35"/>
        <end position="509"/>
    </location>
</feature>
<dbReference type="EC" id="3.1.1.-" evidence="3"/>
<dbReference type="Pfam" id="PF00135">
    <property type="entry name" value="COesterase"/>
    <property type="match status" value="1"/>
</dbReference>
<reference evidence="5 6" key="1">
    <citation type="journal article" date="2017" name="Curr. Microbiol.">
        <title>Mucilaginibacter ginsenosidivorans sp. nov., Isolated from Soil of Ginseng Field.</title>
        <authorList>
            <person name="Kim M.M."/>
            <person name="Siddiqi M.Z."/>
            <person name="Im W.T."/>
        </authorList>
    </citation>
    <scope>NUCLEOTIDE SEQUENCE [LARGE SCALE GENOMIC DNA]</scope>
    <source>
        <strain evidence="5 6">Gsoil 3017</strain>
    </source>
</reference>
<evidence type="ECO:0000256" key="2">
    <source>
        <dbReference type="ARBA" id="ARBA00022801"/>
    </source>
</evidence>
<evidence type="ECO:0000256" key="1">
    <source>
        <dbReference type="ARBA" id="ARBA00005964"/>
    </source>
</evidence>
<keyword evidence="6" id="KW-1185">Reference proteome</keyword>
<dbReference type="KEGG" id="mgin:FRZ54_12780"/>
<dbReference type="OrthoDB" id="9775851at2"/>
<evidence type="ECO:0000313" key="5">
    <source>
        <dbReference type="EMBL" id="QEC63413.1"/>
    </source>
</evidence>
<evidence type="ECO:0000259" key="4">
    <source>
        <dbReference type="Pfam" id="PF00135"/>
    </source>
</evidence>
<accession>A0A5B8UWR1</accession>
<protein>
    <recommendedName>
        <fullName evidence="3">Carboxylic ester hydrolase</fullName>
        <ecNumber evidence="3">3.1.1.-</ecNumber>
    </recommendedName>
</protein>
<dbReference type="InterPro" id="IPR050309">
    <property type="entry name" value="Type-B_Carboxylest/Lipase"/>
</dbReference>
<evidence type="ECO:0000313" key="6">
    <source>
        <dbReference type="Proteomes" id="UP000321479"/>
    </source>
</evidence>
<organism evidence="5 6">
    <name type="scientific">Mucilaginibacter ginsenosidivorans</name>
    <dbReference type="NCBI Taxonomy" id="398053"/>
    <lineage>
        <taxon>Bacteria</taxon>
        <taxon>Pseudomonadati</taxon>
        <taxon>Bacteroidota</taxon>
        <taxon>Sphingobacteriia</taxon>
        <taxon>Sphingobacteriales</taxon>
        <taxon>Sphingobacteriaceae</taxon>
        <taxon>Mucilaginibacter</taxon>
    </lineage>
</organism>
<proteinExistence type="inferred from homology"/>
<name>A0A5B8UWR1_9SPHI</name>
<dbReference type="SUPFAM" id="SSF53474">
    <property type="entry name" value="alpha/beta-Hydrolases"/>
    <property type="match status" value="1"/>
</dbReference>
<dbReference type="GO" id="GO:0016787">
    <property type="term" value="F:hydrolase activity"/>
    <property type="evidence" value="ECO:0007669"/>
    <property type="project" value="UniProtKB-KW"/>
</dbReference>
<dbReference type="Proteomes" id="UP000321479">
    <property type="component" value="Chromosome"/>
</dbReference>
<dbReference type="InterPro" id="IPR019826">
    <property type="entry name" value="Carboxylesterase_B_AS"/>
</dbReference>
<dbReference type="PANTHER" id="PTHR11559">
    <property type="entry name" value="CARBOXYLESTERASE"/>
    <property type="match status" value="1"/>
</dbReference>
<evidence type="ECO:0000256" key="3">
    <source>
        <dbReference type="RuleBase" id="RU361235"/>
    </source>
</evidence>
<dbReference type="InterPro" id="IPR002018">
    <property type="entry name" value="CarbesteraseB"/>
</dbReference>
<dbReference type="Gene3D" id="3.40.50.1820">
    <property type="entry name" value="alpha/beta hydrolase"/>
    <property type="match status" value="1"/>
</dbReference>
<sequence>MKKQIKLAFCAVLLAAPIFLYSFVVKTGRLVSLSVAQTDAGTVSGVKNSTGDITAFKGIPFAAPPVGDLRWKAPQPAKHWAGVRKCDAFGPSPMQAKPTPFMVYTAEFLIPEKPISEDCLYLNVWTGAKSKTEKRAVFVYIYGGGFTSGGSACDIYNGEALAKKGVVFVSVNYRVGVFGFFVHPELTKESPEKASGNYGLLDQIAALKWVKKNIAAFGGDPGNVTICGQSAGSMSVNALVASPQAKGLFKKAIAESGSLTIKNPVLPATTLQVAEEQGVKSAEKAGARSLADLRAMPAEDVMKKVQGRYSPIVDGYVLPESIPDIFAANKQNHVSLITGWNADESFIAGFKNKEDYKKQVEQQYGADAAEFLKYFPAETDEQAARSQVEISRNQIFALSGYNWANIQSQYSDSPVYVYNFNRKVPATAEYVKFGAFHTAEVPYIMNDLKFLKNRPLEKADYELADMMSDYWVNFIKTGNPNGKGLPQWPKYNTTAYQVMVFDVNSKAEQVPGKGGLDFMLAKAQK</sequence>
<dbReference type="PROSITE" id="PS00122">
    <property type="entry name" value="CARBOXYLESTERASE_B_1"/>
    <property type="match status" value="1"/>
</dbReference>
<comment type="similarity">
    <text evidence="1 3">Belongs to the type-B carboxylesterase/lipase family.</text>
</comment>
<dbReference type="RefSeq" id="WP_147031989.1">
    <property type="nucleotide sequence ID" value="NZ_CP042436.1"/>
</dbReference>
<gene>
    <name evidence="5" type="ORF">FRZ54_12780</name>
</gene>
<dbReference type="AlphaFoldDB" id="A0A5B8UWR1"/>
<dbReference type="InterPro" id="IPR029058">
    <property type="entry name" value="AB_hydrolase_fold"/>
</dbReference>
<keyword evidence="2 3" id="KW-0378">Hydrolase</keyword>